<keyword evidence="1" id="KW-1133">Transmembrane helix</keyword>
<feature type="transmembrane region" description="Helical" evidence="1">
    <location>
        <begin position="67"/>
        <end position="88"/>
    </location>
</feature>
<keyword evidence="1" id="KW-0812">Transmembrane</keyword>
<name>A0A410JZ54_9BACT</name>
<proteinExistence type="predicted"/>
<evidence type="ECO:0000313" key="3">
    <source>
        <dbReference type="Proteomes" id="UP000287502"/>
    </source>
</evidence>
<accession>A0A410JZ54</accession>
<keyword evidence="3" id="KW-1185">Reference proteome</keyword>
<organism evidence="2 3">
    <name type="scientific">Geovibrio thiophilus</name>
    <dbReference type="NCBI Taxonomy" id="139438"/>
    <lineage>
        <taxon>Bacteria</taxon>
        <taxon>Pseudomonadati</taxon>
        <taxon>Deferribacterota</taxon>
        <taxon>Deferribacteres</taxon>
        <taxon>Deferribacterales</taxon>
        <taxon>Geovibrionaceae</taxon>
        <taxon>Geovibrio</taxon>
    </lineage>
</organism>
<reference evidence="2 3" key="1">
    <citation type="submission" date="2019-01" db="EMBL/GenBank/DDBJ databases">
        <title>Geovibrio thiophilus DSM 11263, complete genome.</title>
        <authorList>
            <person name="Spring S."/>
            <person name="Bunk B."/>
            <person name="Sproer C."/>
        </authorList>
    </citation>
    <scope>NUCLEOTIDE SEQUENCE [LARGE SCALE GENOMIC DNA]</scope>
    <source>
        <strain evidence="2 3">DSM 11263</strain>
    </source>
</reference>
<feature type="transmembrane region" description="Helical" evidence="1">
    <location>
        <begin position="44"/>
        <end position="61"/>
    </location>
</feature>
<sequence>MLYGIISMILSFSGLAALALSLDRHWQQFRAGIPAAKDKIILRTAGWLLLAVSLVPCAAHWGTAIGLSAWFGAASVSGSVLVMLLSYAPAKKI</sequence>
<protein>
    <submittedName>
        <fullName evidence="2">DUF3325 domain-containing protein</fullName>
    </submittedName>
</protein>
<keyword evidence="1" id="KW-0472">Membrane</keyword>
<feature type="transmembrane region" description="Helical" evidence="1">
    <location>
        <begin position="6"/>
        <end position="23"/>
    </location>
</feature>
<dbReference type="Pfam" id="PF11804">
    <property type="entry name" value="DUF3325"/>
    <property type="match status" value="1"/>
</dbReference>
<dbReference type="RefSeq" id="WP_128466746.1">
    <property type="nucleotide sequence ID" value="NZ_CP035108.1"/>
</dbReference>
<dbReference type="AlphaFoldDB" id="A0A410JZ54"/>
<dbReference type="KEGG" id="gtl:EP073_08615"/>
<dbReference type="EMBL" id="CP035108">
    <property type="protein sequence ID" value="QAR33460.1"/>
    <property type="molecule type" value="Genomic_DNA"/>
</dbReference>
<dbReference type="OrthoDB" id="8797226at2"/>
<evidence type="ECO:0000313" key="2">
    <source>
        <dbReference type="EMBL" id="QAR33460.1"/>
    </source>
</evidence>
<dbReference type="InterPro" id="IPR021762">
    <property type="entry name" value="DUF3325"/>
</dbReference>
<gene>
    <name evidence="2" type="ORF">EP073_08615</name>
</gene>
<dbReference type="Proteomes" id="UP000287502">
    <property type="component" value="Chromosome"/>
</dbReference>
<evidence type="ECO:0000256" key="1">
    <source>
        <dbReference type="SAM" id="Phobius"/>
    </source>
</evidence>